<gene>
    <name evidence="11" type="ORF">V8G54_013752</name>
</gene>
<keyword evidence="7 9" id="KW-0472">Membrane</keyword>
<evidence type="ECO:0000256" key="9">
    <source>
        <dbReference type="SAM" id="Phobius"/>
    </source>
</evidence>
<feature type="transmembrane region" description="Helical" evidence="9">
    <location>
        <begin position="162"/>
        <end position="187"/>
    </location>
</feature>
<dbReference type="Pfam" id="PF07690">
    <property type="entry name" value="MFS_1"/>
    <property type="match status" value="1"/>
</dbReference>
<dbReference type="InterPro" id="IPR020846">
    <property type="entry name" value="MFS_dom"/>
</dbReference>
<dbReference type="InterPro" id="IPR011701">
    <property type="entry name" value="MFS"/>
</dbReference>
<dbReference type="PROSITE" id="PS50850">
    <property type="entry name" value="MFS"/>
    <property type="match status" value="1"/>
</dbReference>
<evidence type="ECO:0000256" key="5">
    <source>
        <dbReference type="ARBA" id="ARBA00022946"/>
    </source>
</evidence>
<keyword evidence="2" id="KW-0150">Chloroplast</keyword>
<feature type="transmembrane region" description="Helical" evidence="9">
    <location>
        <begin position="525"/>
        <end position="547"/>
    </location>
</feature>
<dbReference type="Proteomes" id="UP001374535">
    <property type="component" value="Chromosome 5"/>
</dbReference>
<keyword evidence="6 9" id="KW-1133">Transmembrane helix</keyword>
<protein>
    <recommendedName>
        <fullName evidence="10">Major facilitator superfamily (MFS) profile domain-containing protein</fullName>
    </recommendedName>
</protein>
<proteinExistence type="inferred from homology"/>
<evidence type="ECO:0000256" key="6">
    <source>
        <dbReference type="ARBA" id="ARBA00022989"/>
    </source>
</evidence>
<dbReference type="CDD" id="cd17380">
    <property type="entry name" value="MFS_SLC17A9_like"/>
    <property type="match status" value="1"/>
</dbReference>
<feature type="transmembrane region" description="Helical" evidence="9">
    <location>
        <begin position="398"/>
        <end position="420"/>
    </location>
</feature>
<evidence type="ECO:0000313" key="12">
    <source>
        <dbReference type="Proteomes" id="UP001374535"/>
    </source>
</evidence>
<evidence type="ECO:0000256" key="8">
    <source>
        <dbReference type="ARBA" id="ARBA00024362"/>
    </source>
</evidence>
<evidence type="ECO:0000259" key="10">
    <source>
        <dbReference type="PROSITE" id="PS50850"/>
    </source>
</evidence>
<feature type="transmembrane region" description="Helical" evidence="9">
    <location>
        <begin position="299"/>
        <end position="321"/>
    </location>
</feature>
<keyword evidence="3" id="KW-0934">Plastid</keyword>
<dbReference type="PANTHER" id="PTHR11662">
    <property type="entry name" value="SOLUTE CARRIER FAMILY 17"/>
    <property type="match status" value="1"/>
</dbReference>
<dbReference type="PANTHER" id="PTHR11662:SF243">
    <property type="entry name" value="ANION TRANSPORTER 6, CHLOROPLASTIC-RELATED"/>
    <property type="match status" value="1"/>
</dbReference>
<feature type="transmembrane region" description="Helical" evidence="9">
    <location>
        <begin position="269"/>
        <end position="287"/>
    </location>
</feature>
<dbReference type="FunFam" id="1.20.1250.20:FF:000272">
    <property type="entry name" value="Probable anion transporter 6, chloroplastic"/>
    <property type="match status" value="1"/>
</dbReference>
<keyword evidence="4 9" id="KW-0812">Transmembrane</keyword>
<accession>A0AAQ3NGG0</accession>
<dbReference type="InterPro" id="IPR036259">
    <property type="entry name" value="MFS_trans_sf"/>
</dbReference>
<dbReference type="InterPro" id="IPR044777">
    <property type="entry name" value="SLC17A9-like"/>
</dbReference>
<feature type="domain" description="Major facilitator superfamily (MFS) profile" evidence="10">
    <location>
        <begin position="102"/>
        <end position="551"/>
    </location>
</feature>
<feature type="transmembrane region" description="Helical" evidence="9">
    <location>
        <begin position="464"/>
        <end position="483"/>
    </location>
</feature>
<dbReference type="FunFam" id="1.20.1250.20:FF:000213">
    <property type="entry name" value="Probable anion transporter 6, chloroplastic"/>
    <property type="match status" value="1"/>
</dbReference>
<feature type="transmembrane region" description="Helical" evidence="9">
    <location>
        <begin position="495"/>
        <end position="519"/>
    </location>
</feature>
<dbReference type="GO" id="GO:0031969">
    <property type="term" value="C:chloroplast membrane"/>
    <property type="evidence" value="ECO:0007669"/>
    <property type="project" value="UniProtKB-SubCell"/>
</dbReference>
<reference evidence="11 12" key="1">
    <citation type="journal article" date="2023" name="Life. Sci Alliance">
        <title>Evolutionary insights into 3D genome organization and epigenetic landscape of Vigna mungo.</title>
        <authorList>
            <person name="Junaid A."/>
            <person name="Singh B."/>
            <person name="Bhatia S."/>
        </authorList>
    </citation>
    <scope>NUCLEOTIDE SEQUENCE [LARGE SCALE GENOMIC DNA]</scope>
    <source>
        <strain evidence="11">Urdbean</strain>
    </source>
</reference>
<dbReference type="SUPFAM" id="SSF103473">
    <property type="entry name" value="MFS general substrate transporter"/>
    <property type="match status" value="1"/>
</dbReference>
<evidence type="ECO:0000256" key="2">
    <source>
        <dbReference type="ARBA" id="ARBA00022528"/>
    </source>
</evidence>
<keyword evidence="5" id="KW-0809">Transit peptide</keyword>
<dbReference type="GO" id="GO:0005315">
    <property type="term" value="F:phosphate transmembrane transporter activity"/>
    <property type="evidence" value="ECO:0007669"/>
    <property type="project" value="UniProtKB-ARBA"/>
</dbReference>
<feature type="transmembrane region" description="Helical" evidence="9">
    <location>
        <begin position="238"/>
        <end position="257"/>
    </location>
</feature>
<evidence type="ECO:0000256" key="4">
    <source>
        <dbReference type="ARBA" id="ARBA00022692"/>
    </source>
</evidence>
<dbReference type="Gene3D" id="1.20.1250.20">
    <property type="entry name" value="MFS general substrate transporter like domains"/>
    <property type="match status" value="2"/>
</dbReference>
<evidence type="ECO:0000256" key="3">
    <source>
        <dbReference type="ARBA" id="ARBA00022640"/>
    </source>
</evidence>
<evidence type="ECO:0000256" key="1">
    <source>
        <dbReference type="ARBA" id="ARBA00004508"/>
    </source>
</evidence>
<comment type="subcellular location">
    <subcellularLocation>
        <location evidence="1">Plastid</location>
        <location evidence="1">Chloroplast membrane</location>
        <topology evidence="1">Multi-pass membrane protein</topology>
    </subcellularLocation>
</comment>
<dbReference type="EMBL" id="CP144696">
    <property type="protein sequence ID" value="WVZ09222.1"/>
    <property type="molecule type" value="Genomic_DNA"/>
</dbReference>
<dbReference type="AlphaFoldDB" id="A0AAQ3NGG0"/>
<name>A0AAQ3NGG0_VIGMU</name>
<evidence type="ECO:0000313" key="11">
    <source>
        <dbReference type="EMBL" id="WVZ09222.1"/>
    </source>
</evidence>
<sequence length="559" mass="61080">MAKLMLRPDNSCFVSHTRRACPHTPFIRTTSFPRFHFHLSPPSNYSLRLRIVSSAQQNAEETHRVAKAKALTELQVEEVEKQHENLSGTWPPWKNLPQRYKLIGTTSLAFVICNMDKVNLSIAIIPMSHQFGWNSTTAGLVQSSFFWGYALSQLPGGWLAKIFGGGTVLEVGVLIWSVATALVPFLAGYMPGLLLSRVLVGIGEGVSPSAATDLIARHVNIKNYVGIESIPLEERSRAVGFVFGGLSVGSVMGLLLAPPLIQNLGWESVFYLFGLLGIAWFLGFQVLEGGEKQLNPKSLSLELSLFISFSSSSTLLLFLTFDFHCLVAAPDTVTNSWKTSLTELNGSLKDVPWKAFFQNRAVWAMIYAHFCGSWGHYNCLSWLPTFFSEELNLNLTEAAWVSILPPLASIFVTGLAAQLADNLISRGVETTVVRKICQSIAFLSPAICMTLSSLDLGLPPWEIVGILTGGLALSSFALSGLYCTHQDMSPEYASILLGITNTVGAVPGIVGVALTGYLLDLTHSWSISLFAPSIFFYMTGTMVWLVLASSKPQSFSEHN</sequence>
<dbReference type="InterPro" id="IPR050382">
    <property type="entry name" value="MFS_Na/Anion_cotransporter"/>
</dbReference>
<comment type="similarity">
    <text evidence="8">Belongs to the major facilitator superfamily. Sodium/anion cotransporter (TC 2.A.1.14) family.</text>
</comment>
<keyword evidence="12" id="KW-1185">Reference proteome</keyword>
<organism evidence="11 12">
    <name type="scientific">Vigna mungo</name>
    <name type="common">Black gram</name>
    <name type="synonym">Phaseolus mungo</name>
    <dbReference type="NCBI Taxonomy" id="3915"/>
    <lineage>
        <taxon>Eukaryota</taxon>
        <taxon>Viridiplantae</taxon>
        <taxon>Streptophyta</taxon>
        <taxon>Embryophyta</taxon>
        <taxon>Tracheophyta</taxon>
        <taxon>Spermatophyta</taxon>
        <taxon>Magnoliopsida</taxon>
        <taxon>eudicotyledons</taxon>
        <taxon>Gunneridae</taxon>
        <taxon>Pentapetalae</taxon>
        <taxon>rosids</taxon>
        <taxon>fabids</taxon>
        <taxon>Fabales</taxon>
        <taxon>Fabaceae</taxon>
        <taxon>Papilionoideae</taxon>
        <taxon>50 kb inversion clade</taxon>
        <taxon>NPAAA clade</taxon>
        <taxon>indigoferoid/millettioid clade</taxon>
        <taxon>Phaseoleae</taxon>
        <taxon>Vigna</taxon>
    </lineage>
</organism>
<evidence type="ECO:0000256" key="7">
    <source>
        <dbReference type="ARBA" id="ARBA00023136"/>
    </source>
</evidence>